<dbReference type="InterPro" id="IPR015422">
    <property type="entry name" value="PyrdxlP-dep_Trfase_small"/>
</dbReference>
<feature type="domain" description="Aminotransferase class I/classII large" evidence="7">
    <location>
        <begin position="28"/>
        <end position="392"/>
    </location>
</feature>
<accession>Q6AQM7</accession>
<dbReference type="PANTHER" id="PTHR11879:SF37">
    <property type="entry name" value="AROMATIC-AMINO-ACID AMINOTRANSFERASE"/>
    <property type="match status" value="1"/>
</dbReference>
<dbReference type="NCBIfam" id="NF006719">
    <property type="entry name" value="PRK09257.1"/>
    <property type="match status" value="1"/>
</dbReference>
<dbReference type="FunFam" id="3.90.1150.10:FF:000001">
    <property type="entry name" value="Aspartate aminotransferase"/>
    <property type="match status" value="1"/>
</dbReference>
<evidence type="ECO:0000256" key="3">
    <source>
        <dbReference type="ARBA" id="ARBA00011738"/>
    </source>
</evidence>
<protein>
    <submittedName>
        <fullName evidence="8">Probable aspartate aminotransferase</fullName>
    </submittedName>
</protein>
<dbReference type="InterPro" id="IPR004839">
    <property type="entry name" value="Aminotransferase_I/II_large"/>
</dbReference>
<dbReference type="PRINTS" id="PR00799">
    <property type="entry name" value="TRANSAMINASE"/>
</dbReference>
<keyword evidence="9" id="KW-1185">Reference proteome</keyword>
<comment type="cofactor">
    <cofactor evidence="1">
        <name>pyridoxal 5'-phosphate</name>
        <dbReference type="ChEBI" id="CHEBI:597326"/>
    </cofactor>
</comment>
<dbReference type="Gene3D" id="3.40.640.10">
    <property type="entry name" value="Type I PLP-dependent aspartate aminotransferase-like (Major domain)"/>
    <property type="match status" value="1"/>
</dbReference>
<dbReference type="GO" id="GO:0030170">
    <property type="term" value="F:pyridoxal phosphate binding"/>
    <property type="evidence" value="ECO:0007669"/>
    <property type="project" value="InterPro"/>
</dbReference>
<dbReference type="CDD" id="cd00609">
    <property type="entry name" value="AAT_like"/>
    <property type="match status" value="1"/>
</dbReference>
<dbReference type="SUPFAM" id="SSF53383">
    <property type="entry name" value="PLP-dependent transferases"/>
    <property type="match status" value="1"/>
</dbReference>
<dbReference type="PANTHER" id="PTHR11879">
    <property type="entry name" value="ASPARTATE AMINOTRANSFERASE"/>
    <property type="match status" value="1"/>
</dbReference>
<dbReference type="OrthoDB" id="9766445at2"/>
<dbReference type="Pfam" id="PF00155">
    <property type="entry name" value="Aminotran_1_2"/>
    <property type="match status" value="1"/>
</dbReference>
<keyword evidence="5 8" id="KW-0808">Transferase</keyword>
<dbReference type="STRING" id="177439.DP0617"/>
<dbReference type="GO" id="GO:0042802">
    <property type="term" value="F:identical protein binding"/>
    <property type="evidence" value="ECO:0007669"/>
    <property type="project" value="TreeGrafter"/>
</dbReference>
<dbReference type="InterPro" id="IPR015424">
    <property type="entry name" value="PyrdxlP-dep_Trfase"/>
</dbReference>
<evidence type="ECO:0000259" key="7">
    <source>
        <dbReference type="Pfam" id="PF00155"/>
    </source>
</evidence>
<dbReference type="KEGG" id="dps:DP0617"/>
<keyword evidence="4 8" id="KW-0032">Aminotransferase</keyword>
<dbReference type="FunFam" id="3.40.640.10:FF:000015">
    <property type="entry name" value="Aspartate aminotransferase"/>
    <property type="match status" value="1"/>
</dbReference>
<dbReference type="RefSeq" id="WP_011187862.1">
    <property type="nucleotide sequence ID" value="NC_006138.1"/>
</dbReference>
<reference evidence="9" key="1">
    <citation type="journal article" date="2004" name="Environ. Microbiol.">
        <title>The genome of Desulfotalea psychrophila, a sulfate-reducing bacterium from permanently cold Arctic sediments.</title>
        <authorList>
            <person name="Rabus R."/>
            <person name="Ruepp A."/>
            <person name="Frickey T."/>
            <person name="Rattei T."/>
            <person name="Fartmann B."/>
            <person name="Stark M."/>
            <person name="Bauer M."/>
            <person name="Zibat A."/>
            <person name="Lombardot T."/>
            <person name="Becker I."/>
            <person name="Amann J."/>
            <person name="Gellner K."/>
            <person name="Teeling H."/>
            <person name="Leuschner W.D."/>
            <person name="Gloeckner F.-O."/>
            <person name="Lupas A.N."/>
            <person name="Amann R."/>
            <person name="Klenk H.-P."/>
        </authorList>
    </citation>
    <scope>NUCLEOTIDE SEQUENCE [LARGE SCALE GENOMIC DNA]</scope>
    <source>
        <strain evidence="9">DSM 12343 / LSv54</strain>
    </source>
</reference>
<keyword evidence="6" id="KW-0663">Pyridoxal phosphate</keyword>
<organism evidence="8 9">
    <name type="scientific">Desulfotalea psychrophila (strain LSv54 / DSM 12343)</name>
    <dbReference type="NCBI Taxonomy" id="177439"/>
    <lineage>
        <taxon>Bacteria</taxon>
        <taxon>Pseudomonadati</taxon>
        <taxon>Thermodesulfobacteriota</taxon>
        <taxon>Desulfobulbia</taxon>
        <taxon>Desulfobulbales</taxon>
        <taxon>Desulfocapsaceae</taxon>
        <taxon>Desulfotalea</taxon>
    </lineage>
</organism>
<dbReference type="GO" id="GO:0033585">
    <property type="term" value="P:L-phenylalanine biosynthetic process from chorismate via phenylpyruvate"/>
    <property type="evidence" value="ECO:0007669"/>
    <property type="project" value="TreeGrafter"/>
</dbReference>
<evidence type="ECO:0000256" key="5">
    <source>
        <dbReference type="ARBA" id="ARBA00022679"/>
    </source>
</evidence>
<comment type="subunit">
    <text evidence="3">Homodimer.</text>
</comment>
<comment type="similarity">
    <text evidence="2">Belongs to the class-I pyridoxal-phosphate-dependent aminotransferase family.</text>
</comment>
<dbReference type="GO" id="GO:0004838">
    <property type="term" value="F:L-tyrosine-2-oxoglutarate transaminase activity"/>
    <property type="evidence" value="ECO:0007669"/>
    <property type="project" value="TreeGrafter"/>
</dbReference>
<dbReference type="GO" id="GO:0005829">
    <property type="term" value="C:cytosol"/>
    <property type="evidence" value="ECO:0007669"/>
    <property type="project" value="TreeGrafter"/>
</dbReference>
<dbReference type="AlphaFoldDB" id="Q6AQM7"/>
<dbReference type="EMBL" id="CR522870">
    <property type="protein sequence ID" value="CAG35346.1"/>
    <property type="molecule type" value="Genomic_DNA"/>
</dbReference>
<evidence type="ECO:0000313" key="9">
    <source>
        <dbReference type="Proteomes" id="UP000000602"/>
    </source>
</evidence>
<evidence type="ECO:0000256" key="4">
    <source>
        <dbReference type="ARBA" id="ARBA00022576"/>
    </source>
</evidence>
<dbReference type="InterPro" id="IPR000796">
    <property type="entry name" value="Asp_trans"/>
</dbReference>
<proteinExistence type="inferred from homology"/>
<dbReference type="InterPro" id="IPR015421">
    <property type="entry name" value="PyrdxlP-dep_Trfase_major"/>
</dbReference>
<dbReference type="Gene3D" id="3.90.1150.10">
    <property type="entry name" value="Aspartate Aminotransferase, domain 1"/>
    <property type="match status" value="1"/>
</dbReference>
<sequence>MWQNIEAAPADSILGLTEAFRNDPNPAKVNLGVGIYKDEQGATPILQCVKNAEARLIETEESKVYLPISGAPAYTENVQKLLFGEESEVISSKRAITAHAPGGTGALRMGAGLLKTFFPEAKVWVSTPTWANHTGIFSSTGFEIAHYPYYDETHRSVDFQAMLMSLRAVPEGDIVLLHACCHNPTGVDLTLEQWHQVVAIAQERNWIPFLDFAYQGFGVGTSEDRCAIELCAEAGIDFFVASSFSKNFGMYNERTGAITVVAANQASAAVALSHLKKTIRVVYSNPPAHGGLVAATILSDPELYDLWQQELQDMRERIIAMRVALVEGLSSRGVDQDFSFITEQSGMFSFSGLSDEIVAWLRKEKSIYVVGGGRINLAGLTASNIDYVCDAIAEALKS</sequence>
<evidence type="ECO:0000256" key="6">
    <source>
        <dbReference type="ARBA" id="ARBA00022898"/>
    </source>
</evidence>
<evidence type="ECO:0000256" key="2">
    <source>
        <dbReference type="ARBA" id="ARBA00007441"/>
    </source>
</evidence>
<evidence type="ECO:0000313" key="8">
    <source>
        <dbReference type="EMBL" id="CAG35346.1"/>
    </source>
</evidence>
<gene>
    <name evidence="8" type="ordered locus">DP0617</name>
</gene>
<dbReference type="HOGENOM" id="CLU_032440_1_2_7"/>
<dbReference type="eggNOG" id="COG1448">
    <property type="taxonomic scope" value="Bacteria"/>
</dbReference>
<evidence type="ECO:0000256" key="1">
    <source>
        <dbReference type="ARBA" id="ARBA00001933"/>
    </source>
</evidence>
<name>Q6AQM7_DESPS</name>
<dbReference type="Proteomes" id="UP000000602">
    <property type="component" value="Chromosome"/>
</dbReference>